<evidence type="ECO:0000256" key="1">
    <source>
        <dbReference type="ARBA" id="ARBA00001936"/>
    </source>
</evidence>
<dbReference type="InterPro" id="IPR038763">
    <property type="entry name" value="DHH_sf"/>
</dbReference>
<dbReference type="GO" id="GO:0004309">
    <property type="term" value="F:exopolyphosphatase activity"/>
    <property type="evidence" value="ECO:0007669"/>
    <property type="project" value="TreeGrafter"/>
</dbReference>
<accession>A0A4Y7PXW6</accession>
<reference evidence="6 7" key="1">
    <citation type="submission" date="2018-06" db="EMBL/GenBank/DDBJ databases">
        <title>A transcriptomic atlas of mushroom development highlights an independent origin of complex multicellularity.</title>
        <authorList>
            <consortium name="DOE Joint Genome Institute"/>
            <person name="Krizsan K."/>
            <person name="Almasi E."/>
            <person name="Merenyi Z."/>
            <person name="Sahu N."/>
            <person name="Viragh M."/>
            <person name="Koszo T."/>
            <person name="Mondo S."/>
            <person name="Kiss B."/>
            <person name="Balint B."/>
            <person name="Kues U."/>
            <person name="Barry K."/>
            <person name="Hegedus J.C."/>
            <person name="Henrissat B."/>
            <person name="Johnson J."/>
            <person name="Lipzen A."/>
            <person name="Ohm R."/>
            <person name="Nagy I."/>
            <person name="Pangilinan J."/>
            <person name="Yan J."/>
            <person name="Xiong Y."/>
            <person name="Grigoriev I.V."/>
            <person name="Hibbett D.S."/>
            <person name="Nagy L.G."/>
        </authorList>
    </citation>
    <scope>NUCLEOTIDE SEQUENCE [LARGE SCALE GENOMIC DNA]</scope>
    <source>
        <strain evidence="6 7">SZMC22713</strain>
    </source>
</reference>
<keyword evidence="2" id="KW-0479">Metal-binding</keyword>
<dbReference type="EMBL" id="ML170196">
    <property type="protein sequence ID" value="TDL19439.1"/>
    <property type="molecule type" value="Genomic_DNA"/>
</dbReference>
<dbReference type="PANTHER" id="PTHR12112">
    <property type="entry name" value="BNIP - RELATED"/>
    <property type="match status" value="1"/>
</dbReference>
<dbReference type="STRING" id="50990.A0A4Y7PXW6"/>
<dbReference type="SMART" id="SM01131">
    <property type="entry name" value="DHHA2"/>
    <property type="match status" value="1"/>
</dbReference>
<evidence type="ECO:0000313" key="6">
    <source>
        <dbReference type="EMBL" id="TDL19439.1"/>
    </source>
</evidence>
<protein>
    <submittedName>
        <fullName evidence="6">DHH phosphoesterase</fullName>
    </submittedName>
</protein>
<evidence type="ECO:0000256" key="3">
    <source>
        <dbReference type="ARBA" id="ARBA00022801"/>
    </source>
</evidence>
<dbReference type="GO" id="GO:0046872">
    <property type="term" value="F:metal ion binding"/>
    <property type="evidence" value="ECO:0007669"/>
    <property type="project" value="UniProtKB-KW"/>
</dbReference>
<proteinExistence type="predicted"/>
<evidence type="ECO:0000256" key="4">
    <source>
        <dbReference type="ARBA" id="ARBA00023211"/>
    </source>
</evidence>
<dbReference type="AlphaFoldDB" id="A0A4Y7PXW6"/>
<evidence type="ECO:0000259" key="5">
    <source>
        <dbReference type="SMART" id="SM01131"/>
    </source>
</evidence>
<name>A0A4Y7PXW6_9AGAM</name>
<dbReference type="PANTHER" id="PTHR12112:SF39">
    <property type="entry name" value="EG:152A3.5 PROTEIN (FBGN0003116_PN PROTEIN)"/>
    <property type="match status" value="1"/>
</dbReference>
<dbReference type="OrthoDB" id="374045at2759"/>
<keyword evidence="3" id="KW-0378">Hydrolase</keyword>
<evidence type="ECO:0000313" key="7">
    <source>
        <dbReference type="Proteomes" id="UP000294933"/>
    </source>
</evidence>
<dbReference type="Gene3D" id="3.90.1640.10">
    <property type="entry name" value="inorganic pyrophosphatase (n-terminal core)"/>
    <property type="match status" value="1"/>
</dbReference>
<feature type="domain" description="DHHA2" evidence="5">
    <location>
        <begin position="249"/>
        <end position="420"/>
    </location>
</feature>
<keyword evidence="4" id="KW-0464">Manganese</keyword>
<dbReference type="InterPro" id="IPR004097">
    <property type="entry name" value="DHHA2"/>
</dbReference>
<organism evidence="6 7">
    <name type="scientific">Rickenella mellea</name>
    <dbReference type="NCBI Taxonomy" id="50990"/>
    <lineage>
        <taxon>Eukaryota</taxon>
        <taxon>Fungi</taxon>
        <taxon>Dikarya</taxon>
        <taxon>Basidiomycota</taxon>
        <taxon>Agaricomycotina</taxon>
        <taxon>Agaricomycetes</taxon>
        <taxon>Hymenochaetales</taxon>
        <taxon>Rickenellaceae</taxon>
        <taxon>Rickenella</taxon>
    </lineage>
</organism>
<dbReference type="Pfam" id="PF01368">
    <property type="entry name" value="DHH"/>
    <property type="match status" value="1"/>
</dbReference>
<dbReference type="InterPro" id="IPR038222">
    <property type="entry name" value="DHHA2_dom_sf"/>
</dbReference>
<dbReference type="Gene3D" id="3.10.310.20">
    <property type="entry name" value="DHHA2 domain"/>
    <property type="match status" value="1"/>
</dbReference>
<dbReference type="SUPFAM" id="SSF64182">
    <property type="entry name" value="DHH phosphoesterases"/>
    <property type="match status" value="1"/>
</dbReference>
<dbReference type="Pfam" id="PF02833">
    <property type="entry name" value="DHHA2"/>
    <property type="match status" value="1"/>
</dbReference>
<comment type="cofactor">
    <cofactor evidence="1">
        <name>Mn(2+)</name>
        <dbReference type="ChEBI" id="CHEBI:29035"/>
    </cofactor>
</comment>
<dbReference type="Proteomes" id="UP000294933">
    <property type="component" value="Unassembled WGS sequence"/>
</dbReference>
<sequence length="423" mass="47011">MSKPNPFSEFLRSSKERYLKDVGEGNGKQWTVTMGNEAGDLDSLASCLAYSWFSSTIRKTQTAALVQMPRADLKLRAENLQAMSLASLNPEHDIMCMEDLPTIQPFPSNRFALVDHNRLLSKYADGNEDVKIVAVVDHHDDEGLYHDTADPRIIQVPTGSCTSLVTGVIKRSDQRDTIPPELATLLLSAILVDTMGLKPGGKALPADRDAASFLLPRSTLVQSANAINTLSASSSAKDVHEEDAVRNLTATLVQKKYDIDHLSTRDLLRRDYKEYTWKRAWATESPPIQVGLSTVPLGLKAWFSRDGTKFWADVDVWMKERNLAVLGILTTFRSQKKNGKEKAKRQVLVVVADAPDANQLEAELWLGLESATELEFEQRPIKKYEGTEKSNAGSRRVRAYKQGNVKATRKAIAPLFKSIVEGQ</sequence>
<keyword evidence="7" id="KW-1185">Reference proteome</keyword>
<dbReference type="GO" id="GO:0005737">
    <property type="term" value="C:cytoplasm"/>
    <property type="evidence" value="ECO:0007669"/>
    <property type="project" value="InterPro"/>
</dbReference>
<dbReference type="VEuPathDB" id="FungiDB:BD410DRAFT_435998"/>
<dbReference type="InterPro" id="IPR001667">
    <property type="entry name" value="DDH_dom"/>
</dbReference>
<gene>
    <name evidence="6" type="ORF">BD410DRAFT_435998</name>
</gene>
<evidence type="ECO:0000256" key="2">
    <source>
        <dbReference type="ARBA" id="ARBA00022723"/>
    </source>
</evidence>